<dbReference type="InterPro" id="IPR056884">
    <property type="entry name" value="NPHP3-like_N"/>
</dbReference>
<dbReference type="Proteomes" id="UP001437256">
    <property type="component" value="Unassembled WGS sequence"/>
</dbReference>
<dbReference type="InterPro" id="IPR027417">
    <property type="entry name" value="P-loop_NTPase"/>
</dbReference>
<dbReference type="SUPFAM" id="SSF52540">
    <property type="entry name" value="P-loop containing nucleoside triphosphate hydrolases"/>
    <property type="match status" value="1"/>
</dbReference>
<sequence length="485" mass="54954">MSPSEPQVNAAGPGRDPLENFVPLPERVSEIFSSKFNKQTNMLVQIGEGQSLFQSIRGIGASHTSERQLNRGGCLEGTCQETLDSIERWASGEGEDGKRPICILFGTAGVGKTSLAVTVAKRLSEKDKLTSYFFTRTHSNHPENLIRTIAYDLTVKIPSCRAAIKKRISKDGTILEDQLEKQLQELVLEPLRHRPWWKLLFSPRSLARSRRKPYLVIVDGLDEAGDKESQLRIIAAILSVFQSLSHRHPPLRFSLCSRPEIWIHNEFNKDPLRELTKTIFFRGSDADIRTYLVVNLKKISTSADYPHVQFPPKWPSVNDVDSLVRKASGQFAHAKDVVDFVKSAANPVEQLRFILDSALKHRTARSPYPELDHRYDVLLEREDDRVLLILAAVISPKLESLSPECIELLLAWGQGDVDFFLRGMHSVIRIRSWTDPIEIEHESFSVYLSALEGWPDQRLLLVRKWLQALSVSRISKYRSAVSSNS</sequence>
<keyword evidence="5" id="KW-1185">Reference proteome</keyword>
<evidence type="ECO:0000256" key="1">
    <source>
        <dbReference type="ARBA" id="ARBA00022737"/>
    </source>
</evidence>
<comment type="caution">
    <text evidence="4">The sequence shown here is derived from an EMBL/GenBank/DDBJ whole genome shotgun (WGS) entry which is preliminary data.</text>
</comment>
<proteinExistence type="predicted"/>
<protein>
    <recommendedName>
        <fullName evidence="3">Nephrocystin 3-like N-terminal domain-containing protein</fullName>
    </recommendedName>
</protein>
<organism evidence="4 5">
    <name type="scientific">Marasmius tenuissimus</name>
    <dbReference type="NCBI Taxonomy" id="585030"/>
    <lineage>
        <taxon>Eukaryota</taxon>
        <taxon>Fungi</taxon>
        <taxon>Dikarya</taxon>
        <taxon>Basidiomycota</taxon>
        <taxon>Agaricomycotina</taxon>
        <taxon>Agaricomycetes</taxon>
        <taxon>Agaricomycetidae</taxon>
        <taxon>Agaricales</taxon>
        <taxon>Marasmiineae</taxon>
        <taxon>Marasmiaceae</taxon>
        <taxon>Marasmius</taxon>
    </lineage>
</organism>
<evidence type="ECO:0000313" key="5">
    <source>
        <dbReference type="Proteomes" id="UP001437256"/>
    </source>
</evidence>
<dbReference type="Pfam" id="PF24883">
    <property type="entry name" value="NPHP3_N"/>
    <property type="match status" value="1"/>
</dbReference>
<evidence type="ECO:0000256" key="2">
    <source>
        <dbReference type="SAM" id="MobiDB-lite"/>
    </source>
</evidence>
<evidence type="ECO:0000259" key="3">
    <source>
        <dbReference type="Pfam" id="PF24883"/>
    </source>
</evidence>
<accession>A0ABR2ZEK6</accession>
<dbReference type="EMBL" id="JBBXMP010000242">
    <property type="protein sequence ID" value="KAL0059208.1"/>
    <property type="molecule type" value="Genomic_DNA"/>
</dbReference>
<reference evidence="4 5" key="1">
    <citation type="submission" date="2024-05" db="EMBL/GenBank/DDBJ databases">
        <title>A draft genome resource for the thread blight pathogen Marasmius tenuissimus strain MS-2.</title>
        <authorList>
            <person name="Yulfo-Soto G.E."/>
            <person name="Baruah I.K."/>
            <person name="Amoako-Attah I."/>
            <person name="Bukari Y."/>
            <person name="Meinhardt L.W."/>
            <person name="Bailey B.A."/>
            <person name="Cohen S.P."/>
        </authorList>
    </citation>
    <scope>NUCLEOTIDE SEQUENCE [LARGE SCALE GENOMIC DNA]</scope>
    <source>
        <strain evidence="4 5">MS-2</strain>
    </source>
</reference>
<dbReference type="Gene3D" id="3.40.50.300">
    <property type="entry name" value="P-loop containing nucleotide triphosphate hydrolases"/>
    <property type="match status" value="1"/>
</dbReference>
<gene>
    <name evidence="4" type="ORF">AAF712_014051</name>
</gene>
<evidence type="ECO:0000313" key="4">
    <source>
        <dbReference type="EMBL" id="KAL0059208.1"/>
    </source>
</evidence>
<dbReference type="PANTHER" id="PTHR10039">
    <property type="entry name" value="AMELOGENIN"/>
    <property type="match status" value="1"/>
</dbReference>
<feature type="domain" description="Nephrocystin 3-like N-terminal" evidence="3">
    <location>
        <begin position="77"/>
        <end position="258"/>
    </location>
</feature>
<keyword evidence="1" id="KW-0677">Repeat</keyword>
<name>A0ABR2ZEK6_9AGAR</name>
<feature type="region of interest" description="Disordered" evidence="2">
    <location>
        <begin position="1"/>
        <end position="20"/>
    </location>
</feature>